<dbReference type="NCBIfam" id="NF001240">
    <property type="entry name" value="PRK00216.1-1"/>
    <property type="match status" value="1"/>
</dbReference>
<evidence type="ECO:0000256" key="6">
    <source>
        <dbReference type="HAMAP-Rule" id="MF_01813"/>
    </source>
</evidence>
<comment type="catalytic activity">
    <reaction evidence="6">
        <text>a 2-demethylmenaquinol + S-adenosyl-L-methionine = a menaquinol + S-adenosyl-L-homocysteine + H(+)</text>
        <dbReference type="Rhea" id="RHEA:42640"/>
        <dbReference type="Rhea" id="RHEA-COMP:9539"/>
        <dbReference type="Rhea" id="RHEA-COMP:9563"/>
        <dbReference type="ChEBI" id="CHEBI:15378"/>
        <dbReference type="ChEBI" id="CHEBI:18151"/>
        <dbReference type="ChEBI" id="CHEBI:55437"/>
        <dbReference type="ChEBI" id="CHEBI:57856"/>
        <dbReference type="ChEBI" id="CHEBI:59789"/>
        <dbReference type="EC" id="2.1.1.163"/>
    </reaction>
</comment>
<dbReference type="PANTHER" id="PTHR43591:SF24">
    <property type="entry name" value="2-METHOXY-6-POLYPRENYL-1,4-BENZOQUINOL METHYLASE, MITOCHONDRIAL"/>
    <property type="match status" value="1"/>
</dbReference>
<dbReference type="EC" id="2.1.1.201" evidence="6"/>
<keyword evidence="5 6" id="KW-0949">S-adenosyl-L-methionine</keyword>
<dbReference type="NCBIfam" id="NF001244">
    <property type="entry name" value="PRK00216.1-5"/>
    <property type="match status" value="1"/>
</dbReference>
<dbReference type="SUPFAM" id="SSF53335">
    <property type="entry name" value="S-adenosyl-L-methionine-dependent methyltransferases"/>
    <property type="match status" value="1"/>
</dbReference>
<comment type="caution">
    <text evidence="7">The sequence shown here is derived from an EMBL/GenBank/DDBJ whole genome shotgun (WGS) entry which is preliminary data.</text>
</comment>
<dbReference type="PANTHER" id="PTHR43591">
    <property type="entry name" value="METHYLTRANSFERASE"/>
    <property type="match status" value="1"/>
</dbReference>
<accession>A0ABQ5XP00</accession>
<reference evidence="8" key="1">
    <citation type="journal article" date="2019" name="Int. J. Syst. Evol. Microbiol.">
        <title>The Global Catalogue of Microorganisms (GCM) 10K type strain sequencing project: providing services to taxonomists for standard genome sequencing and annotation.</title>
        <authorList>
            <consortium name="The Broad Institute Genomics Platform"/>
            <consortium name="The Broad Institute Genome Sequencing Center for Infectious Disease"/>
            <person name="Wu L."/>
            <person name="Ma J."/>
        </authorList>
    </citation>
    <scope>NUCLEOTIDE SEQUENCE [LARGE SCALE GENOMIC DNA]</scope>
    <source>
        <strain evidence="8">NBRC 111980</strain>
    </source>
</reference>
<dbReference type="HAMAP" id="MF_01813">
    <property type="entry name" value="MenG_UbiE_methyltr"/>
    <property type="match status" value="1"/>
</dbReference>
<dbReference type="InterPro" id="IPR004033">
    <property type="entry name" value="UbiE/COQ5_MeTrFase"/>
</dbReference>
<dbReference type="Proteomes" id="UP001156670">
    <property type="component" value="Unassembled WGS sequence"/>
</dbReference>
<comment type="pathway">
    <text evidence="6">Cofactor biosynthesis; ubiquinone biosynthesis.</text>
</comment>
<keyword evidence="1 6" id="KW-0474">Menaquinone biosynthesis</keyword>
<keyword evidence="4 6" id="KW-0831">Ubiquinone biosynthesis</keyword>
<dbReference type="InterPro" id="IPR029063">
    <property type="entry name" value="SAM-dependent_MTases_sf"/>
</dbReference>
<proteinExistence type="inferred from homology"/>
<sequence length="266" mass="29745">MTDKPALSSRVILYHSRMSEQPTTHFGFRDVPVTEKQKLVGQVFTSVAHNYDLMNDLMSFGIHRLWKRHFVAISGIRRGDRVLDLAGGTGDIAALIKPVVGESGEVIVGDINAAMLNVGRDRLTDRGLVGGLRWTQLNAEALPFPDNSFDAVTMAFGLRNVTDKDKALADICRVLKPGGRALVLEFSKVRNELFSKLYDFHSFQVLPKLGRLFASDADSYQYLAESIRKHPDQETLKAMMERAGFERVEVRNLSNGIVAIHRAYKL</sequence>
<comment type="function">
    <text evidence="6">Methyltransferase required for the conversion of demethylmenaquinol (DMKH2) to menaquinol (MKH2) and the conversion of 2-polyprenyl-6-methoxy-1,4-benzoquinol (DDMQH2) to 2-polyprenyl-3-methyl-6-methoxy-1,4-benzoquinol (DMQH2).</text>
</comment>
<protein>
    <recommendedName>
        <fullName evidence="6">Ubiquinone/menaquinone biosynthesis C-methyltransferase UbiE</fullName>
        <ecNumber evidence="6">2.1.1.163</ecNumber>
        <ecNumber evidence="6">2.1.1.201</ecNumber>
    </recommendedName>
    <alternativeName>
        <fullName evidence="6">2-methoxy-6-polyprenyl-1,4-benzoquinol methylase</fullName>
    </alternativeName>
    <alternativeName>
        <fullName evidence="6">Demethylmenaquinone methyltransferase</fullName>
    </alternativeName>
</protein>
<evidence type="ECO:0000256" key="2">
    <source>
        <dbReference type="ARBA" id="ARBA00022603"/>
    </source>
</evidence>
<dbReference type="CDD" id="cd02440">
    <property type="entry name" value="AdoMet_MTases"/>
    <property type="match status" value="1"/>
</dbReference>
<dbReference type="Pfam" id="PF01209">
    <property type="entry name" value="Ubie_methyltran"/>
    <property type="match status" value="1"/>
</dbReference>
<dbReference type="EC" id="2.1.1.163" evidence="6"/>
<evidence type="ECO:0000256" key="1">
    <source>
        <dbReference type="ARBA" id="ARBA00022428"/>
    </source>
</evidence>
<dbReference type="NCBIfam" id="NF001242">
    <property type="entry name" value="PRK00216.1-3"/>
    <property type="match status" value="1"/>
</dbReference>
<name>A0ABQ5XP00_9GAMM</name>
<comment type="pathway">
    <text evidence="6">Quinol/quinone metabolism; menaquinone biosynthesis; menaquinol from 1,4-dihydroxy-2-naphthoate: step 2/2.</text>
</comment>
<evidence type="ECO:0000313" key="8">
    <source>
        <dbReference type="Proteomes" id="UP001156670"/>
    </source>
</evidence>
<keyword evidence="7" id="KW-0830">Ubiquinone</keyword>
<dbReference type="InterPro" id="IPR023576">
    <property type="entry name" value="UbiE/COQ5_MeTrFase_CS"/>
</dbReference>
<dbReference type="EMBL" id="BSOB01000016">
    <property type="protein sequence ID" value="GLQ92904.1"/>
    <property type="molecule type" value="Genomic_DNA"/>
</dbReference>
<feature type="binding site" evidence="6">
    <location>
        <position position="110"/>
    </location>
    <ligand>
        <name>S-adenosyl-L-methionine</name>
        <dbReference type="ChEBI" id="CHEBI:59789"/>
    </ligand>
</feature>
<feature type="binding site" evidence="6">
    <location>
        <begin position="138"/>
        <end position="139"/>
    </location>
    <ligand>
        <name>S-adenosyl-L-methionine</name>
        <dbReference type="ChEBI" id="CHEBI:59789"/>
    </ligand>
</feature>
<evidence type="ECO:0000313" key="7">
    <source>
        <dbReference type="EMBL" id="GLQ92904.1"/>
    </source>
</evidence>
<organism evidence="7 8">
    <name type="scientific">Dyella acidisoli</name>
    <dbReference type="NCBI Taxonomy" id="1867834"/>
    <lineage>
        <taxon>Bacteria</taxon>
        <taxon>Pseudomonadati</taxon>
        <taxon>Pseudomonadota</taxon>
        <taxon>Gammaproteobacteria</taxon>
        <taxon>Lysobacterales</taxon>
        <taxon>Rhodanobacteraceae</taxon>
        <taxon>Dyella</taxon>
    </lineage>
</organism>
<dbReference type="PROSITE" id="PS01184">
    <property type="entry name" value="UBIE_2"/>
    <property type="match status" value="1"/>
</dbReference>
<comment type="caution">
    <text evidence="6">Lacks conserved residue(s) required for the propagation of feature annotation.</text>
</comment>
<keyword evidence="8" id="KW-1185">Reference proteome</keyword>
<comment type="catalytic activity">
    <reaction evidence="6">
        <text>a 2-methoxy-6-(all-trans-polyprenyl)benzene-1,4-diol + S-adenosyl-L-methionine = a 5-methoxy-2-methyl-3-(all-trans-polyprenyl)benzene-1,4-diol + S-adenosyl-L-homocysteine + H(+)</text>
        <dbReference type="Rhea" id="RHEA:28286"/>
        <dbReference type="Rhea" id="RHEA-COMP:10858"/>
        <dbReference type="Rhea" id="RHEA-COMP:10859"/>
        <dbReference type="ChEBI" id="CHEBI:15378"/>
        <dbReference type="ChEBI" id="CHEBI:57856"/>
        <dbReference type="ChEBI" id="CHEBI:59789"/>
        <dbReference type="ChEBI" id="CHEBI:84166"/>
        <dbReference type="ChEBI" id="CHEBI:84167"/>
        <dbReference type="EC" id="2.1.1.201"/>
    </reaction>
</comment>
<gene>
    <name evidence="6 7" type="primary">ubiE</name>
    <name evidence="7" type="ORF">GCM10007901_18550</name>
</gene>
<keyword evidence="2 6" id="KW-0489">Methyltransferase</keyword>
<evidence type="ECO:0000256" key="4">
    <source>
        <dbReference type="ARBA" id="ARBA00022688"/>
    </source>
</evidence>
<feature type="binding site" evidence="6">
    <location>
        <position position="89"/>
    </location>
    <ligand>
        <name>S-adenosyl-L-methionine</name>
        <dbReference type="ChEBI" id="CHEBI:59789"/>
    </ligand>
</feature>
<dbReference type="Gene3D" id="3.40.50.150">
    <property type="entry name" value="Vaccinia Virus protein VP39"/>
    <property type="match status" value="1"/>
</dbReference>
<comment type="similarity">
    <text evidence="6">Belongs to the class I-like SAM-binding methyltransferase superfamily. MenG/UbiE family.</text>
</comment>
<keyword evidence="3 6" id="KW-0808">Transferase</keyword>
<dbReference type="PROSITE" id="PS01183">
    <property type="entry name" value="UBIE_1"/>
    <property type="match status" value="1"/>
</dbReference>
<evidence type="ECO:0000256" key="3">
    <source>
        <dbReference type="ARBA" id="ARBA00022679"/>
    </source>
</evidence>
<dbReference type="PROSITE" id="PS51608">
    <property type="entry name" value="SAM_MT_UBIE"/>
    <property type="match status" value="1"/>
</dbReference>
<evidence type="ECO:0000256" key="5">
    <source>
        <dbReference type="ARBA" id="ARBA00022691"/>
    </source>
</evidence>
<dbReference type="NCBIfam" id="TIGR01934">
    <property type="entry name" value="MenG_MenH_UbiE"/>
    <property type="match status" value="1"/>
</dbReference>